<keyword evidence="3" id="KW-1185">Reference proteome</keyword>
<feature type="domain" description="DUF397" evidence="1">
    <location>
        <begin position="11"/>
        <end position="62"/>
    </location>
</feature>
<proteinExistence type="predicted"/>
<gene>
    <name evidence="2" type="ORF">BKA00_006175</name>
</gene>
<organism evidence="2 3">
    <name type="scientific">Actinomadura coerulea</name>
    <dbReference type="NCBI Taxonomy" id="46159"/>
    <lineage>
        <taxon>Bacteria</taxon>
        <taxon>Bacillati</taxon>
        <taxon>Actinomycetota</taxon>
        <taxon>Actinomycetes</taxon>
        <taxon>Streptosporangiales</taxon>
        <taxon>Thermomonosporaceae</taxon>
        <taxon>Actinomadura</taxon>
    </lineage>
</organism>
<dbReference type="Proteomes" id="UP000546324">
    <property type="component" value="Unassembled WGS sequence"/>
</dbReference>
<evidence type="ECO:0000259" key="1">
    <source>
        <dbReference type="Pfam" id="PF04149"/>
    </source>
</evidence>
<protein>
    <recommendedName>
        <fullName evidence="1">DUF397 domain-containing protein</fullName>
    </recommendedName>
</protein>
<dbReference type="Pfam" id="PF04149">
    <property type="entry name" value="DUF397"/>
    <property type="match status" value="1"/>
</dbReference>
<accession>A0A7X0G4J1</accession>
<name>A0A7X0G4J1_9ACTN</name>
<dbReference type="AlphaFoldDB" id="A0A7X0G4J1"/>
<comment type="caution">
    <text evidence="2">The sequence shown here is derived from an EMBL/GenBank/DDBJ whole genome shotgun (WGS) entry which is preliminary data.</text>
</comment>
<evidence type="ECO:0000313" key="3">
    <source>
        <dbReference type="Proteomes" id="UP000546324"/>
    </source>
</evidence>
<reference evidence="2 3" key="1">
    <citation type="submission" date="2020-08" db="EMBL/GenBank/DDBJ databases">
        <title>Sequencing the genomes of 1000 actinobacteria strains.</title>
        <authorList>
            <person name="Klenk H.-P."/>
        </authorList>
    </citation>
    <scope>NUCLEOTIDE SEQUENCE [LARGE SCALE GENOMIC DNA]</scope>
    <source>
        <strain evidence="2 3">DSM 43675</strain>
    </source>
</reference>
<dbReference type="RefSeq" id="WP_185031036.1">
    <property type="nucleotide sequence ID" value="NZ_JACHMQ010000001.1"/>
</dbReference>
<dbReference type="EMBL" id="JACHMQ010000001">
    <property type="protein sequence ID" value="MBB6399261.1"/>
    <property type="molecule type" value="Genomic_DNA"/>
</dbReference>
<dbReference type="InterPro" id="IPR007278">
    <property type="entry name" value="DUF397"/>
</dbReference>
<sequence length="70" mass="7513">MVYRSTPRVVLNWRKSSVSGDENACVEVAASGPSVLVRDSRNPSAGFLALAPAQWQALLNTIQNGDLDGR</sequence>
<evidence type="ECO:0000313" key="2">
    <source>
        <dbReference type="EMBL" id="MBB6399261.1"/>
    </source>
</evidence>